<evidence type="ECO:0000256" key="9">
    <source>
        <dbReference type="ARBA" id="ARBA00023170"/>
    </source>
</evidence>
<dbReference type="Gene3D" id="2.170.130.10">
    <property type="entry name" value="TonB-dependent receptor, plug domain"/>
    <property type="match status" value="1"/>
</dbReference>
<evidence type="ECO:0000256" key="4">
    <source>
        <dbReference type="ARBA" id="ARBA00022452"/>
    </source>
</evidence>
<dbReference type="CDD" id="cd01347">
    <property type="entry name" value="ligand_gated_channel"/>
    <property type="match status" value="1"/>
</dbReference>
<evidence type="ECO:0000256" key="10">
    <source>
        <dbReference type="ARBA" id="ARBA00023237"/>
    </source>
</evidence>
<comment type="similarity">
    <text evidence="2 11 12">Belongs to the TonB-dependent receptor family.</text>
</comment>
<keyword evidence="9 17" id="KW-0675">Receptor</keyword>
<feature type="domain" description="TonB-dependent receptor plug" evidence="16">
    <location>
        <begin position="79"/>
        <end position="198"/>
    </location>
</feature>
<dbReference type="InterPro" id="IPR011276">
    <property type="entry name" value="TonB_haem/Hb_rcpt"/>
</dbReference>
<organism evidence="17 18">
    <name type="scientific">Chitinasiproducens palmae</name>
    <dbReference type="NCBI Taxonomy" id="1770053"/>
    <lineage>
        <taxon>Bacteria</taxon>
        <taxon>Pseudomonadati</taxon>
        <taxon>Pseudomonadota</taxon>
        <taxon>Betaproteobacteria</taxon>
        <taxon>Burkholderiales</taxon>
        <taxon>Burkholderiaceae</taxon>
        <taxon>Chitinasiproducens</taxon>
    </lineage>
</organism>
<dbReference type="EMBL" id="FNLO01000006">
    <property type="protein sequence ID" value="SDV48791.1"/>
    <property type="molecule type" value="Genomic_DNA"/>
</dbReference>
<reference evidence="18" key="1">
    <citation type="submission" date="2016-09" db="EMBL/GenBank/DDBJ databases">
        <authorList>
            <person name="Varghese N."/>
            <person name="Submissions S."/>
        </authorList>
    </citation>
    <scope>NUCLEOTIDE SEQUENCE [LARGE SCALE GENOMIC DNA]</scope>
    <source>
        <strain evidence="18">JS23</strain>
    </source>
</reference>
<dbReference type="NCBIfam" id="TIGR01785">
    <property type="entry name" value="TonB-hemin"/>
    <property type="match status" value="1"/>
</dbReference>
<keyword evidence="5 11" id="KW-0812">Transmembrane</keyword>
<evidence type="ECO:0000256" key="6">
    <source>
        <dbReference type="ARBA" id="ARBA00022729"/>
    </source>
</evidence>
<evidence type="ECO:0000259" key="16">
    <source>
        <dbReference type="Pfam" id="PF07715"/>
    </source>
</evidence>
<keyword evidence="8 11" id="KW-0472">Membrane</keyword>
<proteinExistence type="inferred from homology"/>
<feature type="chain" id="PRO_5017392159" evidence="14">
    <location>
        <begin position="31"/>
        <end position="766"/>
    </location>
</feature>
<dbReference type="GO" id="GO:0015344">
    <property type="term" value="F:siderophore uptake transmembrane transporter activity"/>
    <property type="evidence" value="ECO:0007669"/>
    <property type="project" value="TreeGrafter"/>
</dbReference>
<dbReference type="SUPFAM" id="SSF56935">
    <property type="entry name" value="Porins"/>
    <property type="match status" value="1"/>
</dbReference>
<dbReference type="RefSeq" id="WP_091908177.1">
    <property type="nucleotide sequence ID" value="NZ_FNLO01000006.1"/>
</dbReference>
<dbReference type="InterPro" id="IPR036942">
    <property type="entry name" value="Beta-barrel_TonB_sf"/>
</dbReference>
<keyword evidence="10 11" id="KW-0998">Cell outer membrane</keyword>
<evidence type="ECO:0000256" key="11">
    <source>
        <dbReference type="PROSITE-ProRule" id="PRU01360"/>
    </source>
</evidence>
<evidence type="ECO:0000256" key="14">
    <source>
        <dbReference type="SAM" id="SignalP"/>
    </source>
</evidence>
<feature type="compositionally biased region" description="Polar residues" evidence="13">
    <location>
        <begin position="266"/>
        <end position="278"/>
    </location>
</feature>
<evidence type="ECO:0000256" key="8">
    <source>
        <dbReference type="ARBA" id="ARBA00023136"/>
    </source>
</evidence>
<dbReference type="GO" id="GO:0044718">
    <property type="term" value="P:siderophore transmembrane transport"/>
    <property type="evidence" value="ECO:0007669"/>
    <property type="project" value="TreeGrafter"/>
</dbReference>
<dbReference type="PANTHER" id="PTHR30069">
    <property type="entry name" value="TONB-DEPENDENT OUTER MEMBRANE RECEPTOR"/>
    <property type="match status" value="1"/>
</dbReference>
<dbReference type="GO" id="GO:0009279">
    <property type="term" value="C:cell outer membrane"/>
    <property type="evidence" value="ECO:0007669"/>
    <property type="project" value="UniProtKB-SubCell"/>
</dbReference>
<dbReference type="Pfam" id="PF07715">
    <property type="entry name" value="Plug"/>
    <property type="match status" value="1"/>
</dbReference>
<dbReference type="OrthoDB" id="9764669at2"/>
<protein>
    <submittedName>
        <fullName evidence="17">Hemoglobin/transferrin/lactoferrin receptor protein</fullName>
    </submittedName>
</protein>
<comment type="subcellular location">
    <subcellularLocation>
        <location evidence="1 11">Cell outer membrane</location>
        <topology evidence="1 11">Multi-pass membrane protein</topology>
    </subcellularLocation>
</comment>
<keyword evidence="3 11" id="KW-0813">Transport</keyword>
<accession>A0A1H2PQT6</accession>
<evidence type="ECO:0000313" key="17">
    <source>
        <dbReference type="EMBL" id="SDV48791.1"/>
    </source>
</evidence>
<gene>
    <name evidence="17" type="ORF">SAMN05216551_10667</name>
</gene>
<dbReference type="AlphaFoldDB" id="A0A1H2PQT6"/>
<evidence type="ECO:0000313" key="18">
    <source>
        <dbReference type="Proteomes" id="UP000243719"/>
    </source>
</evidence>
<keyword evidence="7 12" id="KW-0798">TonB box</keyword>
<keyword evidence="18" id="KW-1185">Reference proteome</keyword>
<feature type="signal peptide" evidence="14">
    <location>
        <begin position="1"/>
        <end position="30"/>
    </location>
</feature>
<dbReference type="InterPro" id="IPR039426">
    <property type="entry name" value="TonB-dep_rcpt-like"/>
</dbReference>
<dbReference type="InterPro" id="IPR000531">
    <property type="entry name" value="Beta-barrel_TonB"/>
</dbReference>
<dbReference type="InterPro" id="IPR010949">
    <property type="entry name" value="TonB_Hb/transfer/lactofer_rcpt"/>
</dbReference>
<dbReference type="Proteomes" id="UP000243719">
    <property type="component" value="Unassembled WGS sequence"/>
</dbReference>
<feature type="domain" description="TonB-dependent receptor-like beta-barrel" evidence="15">
    <location>
        <begin position="325"/>
        <end position="727"/>
    </location>
</feature>
<dbReference type="NCBIfam" id="TIGR01786">
    <property type="entry name" value="TonB-hemlactrns"/>
    <property type="match status" value="1"/>
</dbReference>
<keyword evidence="4 11" id="KW-1134">Transmembrane beta strand</keyword>
<feature type="region of interest" description="Disordered" evidence="13">
    <location>
        <begin position="27"/>
        <end position="46"/>
    </location>
</feature>
<evidence type="ECO:0000259" key="15">
    <source>
        <dbReference type="Pfam" id="PF00593"/>
    </source>
</evidence>
<evidence type="ECO:0000256" key="12">
    <source>
        <dbReference type="RuleBase" id="RU003357"/>
    </source>
</evidence>
<feature type="region of interest" description="Disordered" evidence="13">
    <location>
        <begin position="253"/>
        <end position="278"/>
    </location>
</feature>
<sequence>MLSNRFHARHGFSFATLAALTSLPFSTSTAAETPPTPHPDSTTATVQPALARRSGAAAQVSARLDPVTVTATRMETPESRTPASLSVIDAETLAQYQSQDLKNALRYEPSVSVRHASYRPASAAGGGGRDGNAGVNIRGLEGNRVLLMEDGVRLPYGFTFGPLEAGRGDYADIATLSRIEVLRGPASTLYGSDGLTGAVNFVTRTPAELLAIHGKSSYAALGAGYDSLDRSVGATVSLAGGNDRIQAMVIADGRRGHERRNKGDDNSASTARTAPNPQDTYAETLLGKLVLTPGRQDTVTLTAETVRRRLNSDVLSAVRPPTTLALIGNDRLERNRYSVRYDRRDPDTPWLQRAHMQLYLQDASQRQYAFETRGRAASRSRVGRYDERTLGGSVLAESRFVTGALAHTLVYGADGSVDRITNLRDGTVPGVGEPPFPNKAFPDTDYVLFGAFLQDSVRYGALAVTPGLRFDVYRLNVSTGDPRFVGDAVPSHASTVSPRLTVQYEWAPTAMVYVQYARGFRAPSPDQVNNSFANPLFGYTTIGNPHLKPETSDAVELGVRGRLGTGAGPLHYQAAVFAGNYHDFISQRVVRGSGRPGDPMVFQNVNVARARLHGLEGRVEWLLPRSVTFKAAMAFTRGTVRSDDGKAQPLDTVNPLTAVLGLRYEPSTRWFAQADVLFQAAKRASDVTAKSCAGQDCFLPPSSMVVDLHAGYRFSQHVVGYVGIDNLFDRRYWTWSDVRGIAETSAVTRAYTAPGRSVSVSLKVDF</sequence>
<evidence type="ECO:0000256" key="1">
    <source>
        <dbReference type="ARBA" id="ARBA00004571"/>
    </source>
</evidence>
<dbReference type="GO" id="GO:0015232">
    <property type="term" value="F:heme transmembrane transporter activity"/>
    <property type="evidence" value="ECO:0007669"/>
    <property type="project" value="InterPro"/>
</dbReference>
<evidence type="ECO:0000256" key="3">
    <source>
        <dbReference type="ARBA" id="ARBA00022448"/>
    </source>
</evidence>
<dbReference type="InterPro" id="IPR012910">
    <property type="entry name" value="Plug_dom"/>
</dbReference>
<evidence type="ECO:0000256" key="2">
    <source>
        <dbReference type="ARBA" id="ARBA00009810"/>
    </source>
</evidence>
<keyword evidence="6 14" id="KW-0732">Signal</keyword>
<dbReference type="PANTHER" id="PTHR30069:SF29">
    <property type="entry name" value="HEMOGLOBIN AND HEMOGLOBIN-HAPTOGLOBIN-BINDING PROTEIN 1-RELATED"/>
    <property type="match status" value="1"/>
</dbReference>
<dbReference type="PROSITE" id="PS52016">
    <property type="entry name" value="TONB_DEPENDENT_REC_3"/>
    <property type="match status" value="1"/>
</dbReference>
<dbReference type="STRING" id="1770053.SAMN05216551_10667"/>
<dbReference type="Gene3D" id="2.40.170.20">
    <property type="entry name" value="TonB-dependent receptor, beta-barrel domain"/>
    <property type="match status" value="1"/>
</dbReference>
<dbReference type="InterPro" id="IPR037066">
    <property type="entry name" value="Plug_dom_sf"/>
</dbReference>
<evidence type="ECO:0000256" key="5">
    <source>
        <dbReference type="ARBA" id="ARBA00022692"/>
    </source>
</evidence>
<evidence type="ECO:0000256" key="7">
    <source>
        <dbReference type="ARBA" id="ARBA00023077"/>
    </source>
</evidence>
<evidence type="ECO:0000256" key="13">
    <source>
        <dbReference type="SAM" id="MobiDB-lite"/>
    </source>
</evidence>
<dbReference type="Pfam" id="PF00593">
    <property type="entry name" value="TonB_dep_Rec_b-barrel"/>
    <property type="match status" value="1"/>
</dbReference>
<name>A0A1H2PQT6_9BURK</name>